<protein>
    <submittedName>
        <fullName evidence="4">GNAT family N-acetyltransferase</fullName>
    </submittedName>
</protein>
<accession>A0A7D6VVU5</accession>
<dbReference type="Gene3D" id="3.40.630.30">
    <property type="match status" value="1"/>
</dbReference>
<dbReference type="PROSITE" id="PS51186">
    <property type="entry name" value="GNAT"/>
    <property type="match status" value="1"/>
</dbReference>
<name>A0A7D6VVU5_9CLOT</name>
<feature type="domain" description="N-acetyltransferase" evidence="3">
    <location>
        <begin position="107"/>
        <end position="242"/>
    </location>
</feature>
<dbReference type="Pfam" id="PF00583">
    <property type="entry name" value="Acetyltransf_1"/>
    <property type="match status" value="1"/>
</dbReference>
<proteinExistence type="predicted"/>
<evidence type="ECO:0000256" key="2">
    <source>
        <dbReference type="ARBA" id="ARBA00023315"/>
    </source>
</evidence>
<dbReference type="EMBL" id="CP059378">
    <property type="protein sequence ID" value="QLY82397.1"/>
    <property type="molecule type" value="Genomic_DNA"/>
</dbReference>
<sequence length="242" mass="28012">MLGTDTPILYELKWDTDYFGIKCGKVILSEPIKKCELDNLKIEFKEYEFISIENRNSEPVNSQLIGQHTNSFLADVNVQFEKQVEPNNDIGRSVEIFQSLEPIEKIIDIASFEISKFIEDKELLKRGGDKVYKQWVINSFRNNDKYFAISKNENNEINGFLLYSYSNNNCIIELIAVEKNITSKGVGTYLFKAVEKSAYEMGCNKIKVGTQVRNQKAINFYHKMGCKQIGCHQVFHLWNLYS</sequence>
<evidence type="ECO:0000313" key="4">
    <source>
        <dbReference type="EMBL" id="QLY82397.1"/>
    </source>
</evidence>
<keyword evidence="2" id="KW-0012">Acyltransferase</keyword>
<dbReference type="PANTHER" id="PTHR10545:SF29">
    <property type="entry name" value="GH14572P-RELATED"/>
    <property type="match status" value="1"/>
</dbReference>
<evidence type="ECO:0000256" key="1">
    <source>
        <dbReference type="ARBA" id="ARBA00022679"/>
    </source>
</evidence>
<reference evidence="4 5" key="1">
    <citation type="submission" date="2020-07" db="EMBL/GenBank/DDBJ databases">
        <title>Electron transfer.</title>
        <authorList>
            <person name="Huang L."/>
            <person name="Liu X."/>
            <person name="Zhou S."/>
        </authorList>
    </citation>
    <scope>NUCLEOTIDE SEQUENCE [LARGE SCALE GENOMIC DNA]</scope>
    <source>
        <strain evidence="4 5">Lx1</strain>
    </source>
</reference>
<dbReference type="Proteomes" id="UP000512286">
    <property type="component" value="Chromosome"/>
</dbReference>
<dbReference type="AlphaFoldDB" id="A0A7D6VVU5"/>
<organism evidence="4 5">
    <name type="scientific">Clostridium intestinale</name>
    <dbReference type="NCBI Taxonomy" id="36845"/>
    <lineage>
        <taxon>Bacteria</taxon>
        <taxon>Bacillati</taxon>
        <taxon>Bacillota</taxon>
        <taxon>Clostridia</taxon>
        <taxon>Eubacteriales</taxon>
        <taxon>Clostridiaceae</taxon>
        <taxon>Clostridium</taxon>
    </lineage>
</organism>
<dbReference type="KEGG" id="cint:HZF06_18785"/>
<dbReference type="InterPro" id="IPR000182">
    <property type="entry name" value="GNAT_dom"/>
</dbReference>
<evidence type="ECO:0000259" key="3">
    <source>
        <dbReference type="PROSITE" id="PS51186"/>
    </source>
</evidence>
<dbReference type="InterPro" id="IPR016181">
    <property type="entry name" value="Acyl_CoA_acyltransferase"/>
</dbReference>
<keyword evidence="1 4" id="KW-0808">Transferase</keyword>
<dbReference type="PANTHER" id="PTHR10545">
    <property type="entry name" value="DIAMINE N-ACETYLTRANSFERASE"/>
    <property type="match status" value="1"/>
</dbReference>
<dbReference type="GO" id="GO:0008080">
    <property type="term" value="F:N-acetyltransferase activity"/>
    <property type="evidence" value="ECO:0007669"/>
    <property type="project" value="UniProtKB-ARBA"/>
</dbReference>
<dbReference type="SUPFAM" id="SSF55729">
    <property type="entry name" value="Acyl-CoA N-acyltransferases (Nat)"/>
    <property type="match status" value="1"/>
</dbReference>
<gene>
    <name evidence="4" type="ORF">HZF06_18785</name>
</gene>
<dbReference type="CDD" id="cd04301">
    <property type="entry name" value="NAT_SF"/>
    <property type="match status" value="1"/>
</dbReference>
<evidence type="ECO:0000313" key="5">
    <source>
        <dbReference type="Proteomes" id="UP000512286"/>
    </source>
</evidence>
<dbReference type="InterPro" id="IPR051016">
    <property type="entry name" value="Diverse_Substrate_AcTransf"/>
</dbReference>